<feature type="compositionally biased region" description="Basic and acidic residues" evidence="1">
    <location>
        <begin position="1"/>
        <end position="11"/>
    </location>
</feature>
<feature type="region of interest" description="Disordered" evidence="1">
    <location>
        <begin position="1"/>
        <end position="61"/>
    </location>
</feature>
<evidence type="ECO:0000313" key="3">
    <source>
        <dbReference type="Proteomes" id="UP000325902"/>
    </source>
</evidence>
<dbReference type="Proteomes" id="UP000325902">
    <property type="component" value="Unassembled WGS sequence"/>
</dbReference>
<evidence type="ECO:0000313" key="2">
    <source>
        <dbReference type="EMBL" id="KAB2578484.1"/>
    </source>
</evidence>
<name>A0A5N5DNX6_9PEZI</name>
<dbReference type="AlphaFoldDB" id="A0A5N5DNX6"/>
<feature type="compositionally biased region" description="Low complexity" evidence="1">
    <location>
        <begin position="21"/>
        <end position="36"/>
    </location>
</feature>
<feature type="compositionally biased region" description="Basic and acidic residues" evidence="1">
    <location>
        <begin position="167"/>
        <end position="183"/>
    </location>
</feature>
<organism evidence="2 3">
    <name type="scientific">Lasiodiplodia theobromae</name>
    <dbReference type="NCBI Taxonomy" id="45133"/>
    <lineage>
        <taxon>Eukaryota</taxon>
        <taxon>Fungi</taxon>
        <taxon>Dikarya</taxon>
        <taxon>Ascomycota</taxon>
        <taxon>Pezizomycotina</taxon>
        <taxon>Dothideomycetes</taxon>
        <taxon>Dothideomycetes incertae sedis</taxon>
        <taxon>Botryosphaeriales</taxon>
        <taxon>Botryosphaeriaceae</taxon>
        <taxon>Lasiodiplodia</taxon>
    </lineage>
</organism>
<accession>A0A5N5DNX6</accession>
<reference evidence="2 3" key="1">
    <citation type="journal article" date="2019" name="Sci. Rep.">
        <title>A multi-omics analysis of the grapevine pathogen Lasiodiplodia theobromae reveals that temperature affects the expression of virulence- and pathogenicity-related genes.</title>
        <authorList>
            <person name="Felix C."/>
            <person name="Meneses R."/>
            <person name="Goncalves M.F.M."/>
            <person name="Tilleman L."/>
            <person name="Duarte A.S."/>
            <person name="Jorrin-Novo J.V."/>
            <person name="Van de Peer Y."/>
            <person name="Deforce D."/>
            <person name="Van Nieuwerburgh F."/>
            <person name="Esteves A.C."/>
            <person name="Alves A."/>
        </authorList>
    </citation>
    <scope>NUCLEOTIDE SEQUENCE [LARGE SCALE GENOMIC DNA]</scope>
    <source>
        <strain evidence="2 3">LA-SOL3</strain>
    </source>
</reference>
<gene>
    <name evidence="2" type="ORF">DBV05_g2752</name>
</gene>
<feature type="region of interest" description="Disordered" evidence="1">
    <location>
        <begin position="83"/>
        <end position="120"/>
    </location>
</feature>
<proteinExistence type="predicted"/>
<feature type="compositionally biased region" description="Acidic residues" evidence="1">
    <location>
        <begin position="205"/>
        <end position="230"/>
    </location>
</feature>
<feature type="compositionally biased region" description="Basic residues" evidence="1">
    <location>
        <begin position="184"/>
        <end position="198"/>
    </location>
</feature>
<comment type="caution">
    <text evidence="2">The sequence shown here is derived from an EMBL/GenBank/DDBJ whole genome shotgun (WGS) entry which is preliminary data.</text>
</comment>
<keyword evidence="3" id="KW-1185">Reference proteome</keyword>
<feature type="region of interest" description="Disordered" evidence="1">
    <location>
        <begin position="137"/>
        <end position="239"/>
    </location>
</feature>
<sequence>MLASKPHENPPRPRWFPPVQPSTSSPTPPTTTTTQPLPLPCSLRHPSPTTRSSRPRQRTTLIVPHSLRHLRAELAIAVINTTTTTSSGGGDDDDDIDGADSDASANTTFSRRVRRRARAERDLREEWVDVGEEAYGHARRAPVADRSSATDSGGGSDAEGGQWEGLNGEKELEVSSFEEEKERRRIKKEARAERRRRGVWRDVDGLEEDGEDGDEEEGDDEIEEWEEVEKEEARGPESSLSALRFMDQVFKTLSKL</sequence>
<protein>
    <submittedName>
        <fullName evidence="2">Uncharacterized protein</fullName>
    </submittedName>
</protein>
<feature type="compositionally biased region" description="Acidic residues" evidence="1">
    <location>
        <begin position="90"/>
        <end position="100"/>
    </location>
</feature>
<evidence type="ECO:0000256" key="1">
    <source>
        <dbReference type="SAM" id="MobiDB-lite"/>
    </source>
</evidence>
<dbReference type="EMBL" id="VCHE01000011">
    <property type="protein sequence ID" value="KAB2578484.1"/>
    <property type="molecule type" value="Genomic_DNA"/>
</dbReference>